<dbReference type="CDD" id="cd05237">
    <property type="entry name" value="UDP_invert_4-6DH_SDR_e"/>
    <property type="match status" value="1"/>
</dbReference>
<dbReference type="EMBL" id="JAUKTR010000002">
    <property type="protein sequence ID" value="MDO1559058.1"/>
    <property type="molecule type" value="Genomic_DNA"/>
</dbReference>
<dbReference type="Proteomes" id="UP001169063">
    <property type="component" value="Unassembled WGS sequence"/>
</dbReference>
<dbReference type="Pfam" id="PF02719">
    <property type="entry name" value="Polysacc_synt_2"/>
    <property type="match status" value="1"/>
</dbReference>
<accession>A0ABT8SN69</accession>
<dbReference type="InterPro" id="IPR003869">
    <property type="entry name" value="Polysac_CapD-like"/>
</dbReference>
<evidence type="ECO:0000259" key="2">
    <source>
        <dbReference type="Pfam" id="PF02719"/>
    </source>
</evidence>
<dbReference type="Gene3D" id="3.40.50.720">
    <property type="entry name" value="NAD(P)-binding Rossmann-like Domain"/>
    <property type="match status" value="1"/>
</dbReference>
<name>A0ABT8SN69_9CAUL</name>
<evidence type="ECO:0000313" key="4">
    <source>
        <dbReference type="Proteomes" id="UP001169063"/>
    </source>
</evidence>
<dbReference type="PANTHER" id="PTHR43318">
    <property type="entry name" value="UDP-N-ACETYLGLUCOSAMINE 4,6-DEHYDRATASE"/>
    <property type="match status" value="1"/>
</dbReference>
<dbReference type="InterPro" id="IPR036291">
    <property type="entry name" value="NAD(P)-bd_dom_sf"/>
</dbReference>
<sequence>MTNRLHTLLARNARDLEGGPGRELIEGRRVLVTGAGGTIGSELTRRVARMSPARLIAYDASEYNLYAVDQELSEIGRGRLNWTAALGDVRDETALRHVFEDERPEVVLHAAALKHVPLMERHPCEAVLTNVGGTVNVMRMARETADAFLFISTDKAVNPTNVMGATKRVGEKVVQALSQGAKSHAAIVRFGNVLGSTGSVVPLFEKQIQRGGPVTVTHPDITRWFMTVEEAAGLVLQAAALPAEPGQADVFVLDMGEPVRIDDLARSLIRLHGLRPDLDIPIAYTGLRPGEKLTEEIFYSAEGVSPTAIEGVLKAKANGIDYPRLEEAVDALLAAAAQRDEAETLRLLHALEPAFRPD</sequence>
<proteinExistence type="inferred from homology"/>
<keyword evidence="4" id="KW-1185">Reference proteome</keyword>
<dbReference type="SUPFAM" id="SSF51735">
    <property type="entry name" value="NAD(P)-binding Rossmann-fold domains"/>
    <property type="match status" value="1"/>
</dbReference>
<feature type="domain" description="Polysaccharide biosynthesis protein CapD-like" evidence="2">
    <location>
        <begin position="30"/>
        <end position="315"/>
    </location>
</feature>
<comment type="similarity">
    <text evidence="1">Belongs to the polysaccharide synthase family.</text>
</comment>
<gene>
    <name evidence="3" type="ORF">Q0812_06405</name>
</gene>
<dbReference type="PANTHER" id="PTHR43318:SF1">
    <property type="entry name" value="POLYSACCHARIDE BIOSYNTHESIS PROTEIN EPSC-RELATED"/>
    <property type="match status" value="1"/>
</dbReference>
<evidence type="ECO:0000313" key="3">
    <source>
        <dbReference type="EMBL" id="MDO1559058.1"/>
    </source>
</evidence>
<evidence type="ECO:0000256" key="1">
    <source>
        <dbReference type="ARBA" id="ARBA00007430"/>
    </source>
</evidence>
<organism evidence="3 4">
    <name type="scientific">Peiella sedimenti</name>
    <dbReference type="NCBI Taxonomy" id="3061083"/>
    <lineage>
        <taxon>Bacteria</taxon>
        <taxon>Pseudomonadati</taxon>
        <taxon>Pseudomonadota</taxon>
        <taxon>Alphaproteobacteria</taxon>
        <taxon>Caulobacterales</taxon>
        <taxon>Caulobacteraceae</taxon>
        <taxon>Peiella</taxon>
    </lineage>
</organism>
<dbReference type="InterPro" id="IPR051203">
    <property type="entry name" value="Polysaccharide_Synthase-Rel"/>
</dbReference>
<dbReference type="RefSeq" id="WP_302109485.1">
    <property type="nucleotide sequence ID" value="NZ_JAUKTR010000002.1"/>
</dbReference>
<comment type="caution">
    <text evidence="3">The sequence shown here is derived from an EMBL/GenBank/DDBJ whole genome shotgun (WGS) entry which is preliminary data.</text>
</comment>
<reference evidence="3" key="1">
    <citation type="submission" date="2023-07" db="EMBL/GenBank/DDBJ databases">
        <title>Brevundimonas soil sp. nov., isolated from the soil of chemical plant.</title>
        <authorList>
            <person name="Wu N."/>
        </authorList>
    </citation>
    <scope>NUCLEOTIDE SEQUENCE</scope>
    <source>
        <strain evidence="3">XZ-24</strain>
    </source>
</reference>
<protein>
    <submittedName>
        <fullName evidence="3">Polysaccharide biosynthesis protein</fullName>
    </submittedName>
</protein>